<name>A0ABD3LBP7_EUCGL</name>
<evidence type="ECO:0000313" key="2">
    <source>
        <dbReference type="EMBL" id="KAL3749225.1"/>
    </source>
</evidence>
<dbReference type="Gene3D" id="1.10.340.30">
    <property type="entry name" value="Hypothetical protein, domain 2"/>
    <property type="match status" value="1"/>
</dbReference>
<dbReference type="Pfam" id="PF03732">
    <property type="entry name" value="Retrotrans_gag"/>
    <property type="match status" value="1"/>
</dbReference>
<dbReference type="PANTHER" id="PTHR34482">
    <property type="entry name" value="DNA DAMAGE-INDUCIBLE PROTEIN 1-LIKE"/>
    <property type="match status" value="1"/>
</dbReference>
<dbReference type="InterPro" id="IPR005162">
    <property type="entry name" value="Retrotrans_gag_dom"/>
</dbReference>
<reference evidence="2 3" key="1">
    <citation type="submission" date="2024-11" db="EMBL/GenBank/DDBJ databases">
        <title>Chromosome-level genome assembly of Eucalyptus globulus Labill. provides insights into its genome evolution.</title>
        <authorList>
            <person name="Li X."/>
        </authorList>
    </citation>
    <scope>NUCLEOTIDE SEQUENCE [LARGE SCALE GENOMIC DNA]</scope>
    <source>
        <strain evidence="2">CL2024</strain>
        <tissue evidence="2">Fresh tender leaves</tissue>
    </source>
</reference>
<dbReference type="PANTHER" id="PTHR34482:SF49">
    <property type="entry name" value="RETROTRANSPOSON GAG DOMAIN-CONTAINING PROTEIN"/>
    <property type="match status" value="1"/>
</dbReference>
<keyword evidence="3" id="KW-1185">Reference proteome</keyword>
<dbReference type="EMBL" id="JBJKBG010000002">
    <property type="protein sequence ID" value="KAL3749225.1"/>
    <property type="molecule type" value="Genomic_DNA"/>
</dbReference>
<dbReference type="AlphaFoldDB" id="A0ABD3LBP7"/>
<organism evidence="2 3">
    <name type="scientific">Eucalyptus globulus</name>
    <name type="common">Tasmanian blue gum</name>
    <dbReference type="NCBI Taxonomy" id="34317"/>
    <lineage>
        <taxon>Eukaryota</taxon>
        <taxon>Viridiplantae</taxon>
        <taxon>Streptophyta</taxon>
        <taxon>Embryophyta</taxon>
        <taxon>Tracheophyta</taxon>
        <taxon>Spermatophyta</taxon>
        <taxon>Magnoliopsida</taxon>
        <taxon>eudicotyledons</taxon>
        <taxon>Gunneridae</taxon>
        <taxon>Pentapetalae</taxon>
        <taxon>rosids</taxon>
        <taxon>malvids</taxon>
        <taxon>Myrtales</taxon>
        <taxon>Myrtaceae</taxon>
        <taxon>Myrtoideae</taxon>
        <taxon>Eucalypteae</taxon>
        <taxon>Eucalyptus</taxon>
    </lineage>
</organism>
<accession>A0ABD3LBP7</accession>
<dbReference type="Proteomes" id="UP001634007">
    <property type="component" value="Unassembled WGS sequence"/>
</dbReference>
<gene>
    <name evidence="2" type="ORF">ACJRO7_010338</name>
</gene>
<evidence type="ECO:0000313" key="3">
    <source>
        <dbReference type="Proteomes" id="UP001634007"/>
    </source>
</evidence>
<evidence type="ECO:0000259" key="1">
    <source>
        <dbReference type="Pfam" id="PF03732"/>
    </source>
</evidence>
<feature type="domain" description="Retrotransposon gag" evidence="1">
    <location>
        <begin position="110"/>
        <end position="207"/>
    </location>
</feature>
<sequence length="250" mass="28065">MLEAIGNRMDQQAQNQATAITAAVAAATTATPAIAPAVAPVAAPVVAPTEVPPGNVVAGRPMHKLVEHFLKLNPPKFTGTGDPKAATLWTKGLEKAFALLMCTKVEKVALAVYQLEGNVETWWQAARDTVFREGVVLEWNTFLEVFNDKYFSEATREVKMAEFQRLHQGTMTIDQYEVKFTELSRYAPELVKNPVNQVRRFRDGLRPDLRSSLILLNLRNYNDLYKRVQMIERDQNERAATSESRFGSNR</sequence>
<proteinExistence type="predicted"/>
<comment type="caution">
    <text evidence="2">The sequence shown here is derived from an EMBL/GenBank/DDBJ whole genome shotgun (WGS) entry which is preliminary data.</text>
</comment>
<protein>
    <recommendedName>
        <fullName evidence="1">Retrotransposon gag domain-containing protein</fullName>
    </recommendedName>
</protein>